<keyword evidence="2" id="KW-1185">Reference proteome</keyword>
<proteinExistence type="predicted"/>
<dbReference type="RefSeq" id="WP_160114491.1">
    <property type="nucleotide sequence ID" value="NZ_BEXA01000009.1"/>
</dbReference>
<name>A0A401FPZ3_9LACO</name>
<accession>A0A401FPZ3</accession>
<evidence type="ECO:0000313" key="2">
    <source>
        <dbReference type="Proteomes" id="UP000286974"/>
    </source>
</evidence>
<dbReference type="Proteomes" id="UP000286974">
    <property type="component" value="Unassembled WGS sequence"/>
</dbReference>
<reference evidence="1 2" key="1">
    <citation type="submission" date="2017-11" db="EMBL/GenBank/DDBJ databases">
        <title>Draft Genome Sequence of Lactobacillus curieae NBRC 111893 isolated from Koso, a Japanese sugar-Vegetable Fermented Beverage.</title>
        <authorList>
            <person name="Chiou T.Y."/>
            <person name="Oshima K."/>
            <person name="Suda W."/>
            <person name="Hattori M."/>
            <person name="Takahashi T."/>
        </authorList>
    </citation>
    <scope>NUCLEOTIDE SEQUENCE [LARGE SCALE GENOMIC DNA]</scope>
    <source>
        <strain evidence="1 2">NBRC111893</strain>
    </source>
</reference>
<organism evidence="1 2">
    <name type="scientific">Lentilactobacillus kosonis</name>
    <dbReference type="NCBI Taxonomy" id="2810561"/>
    <lineage>
        <taxon>Bacteria</taxon>
        <taxon>Bacillati</taxon>
        <taxon>Bacillota</taxon>
        <taxon>Bacilli</taxon>
        <taxon>Lactobacillales</taxon>
        <taxon>Lactobacillaceae</taxon>
        <taxon>Lentilactobacillus</taxon>
    </lineage>
</organism>
<comment type="caution">
    <text evidence="1">The sequence shown here is derived from an EMBL/GenBank/DDBJ whole genome shotgun (WGS) entry which is preliminary data.</text>
</comment>
<evidence type="ECO:0000313" key="1">
    <source>
        <dbReference type="EMBL" id="GAY74358.1"/>
    </source>
</evidence>
<dbReference type="AlphaFoldDB" id="A0A401FPZ3"/>
<dbReference type="EMBL" id="BEXA01000009">
    <property type="protein sequence ID" value="GAY74358.1"/>
    <property type="molecule type" value="Genomic_DNA"/>
</dbReference>
<sequence length="49" mass="5578">MRSDEYVILDNQLRRIGLLSNRVRAGTPFWGDVIEQSIAETIVHLPGKI</sequence>
<protein>
    <submittedName>
        <fullName evidence="1">Uncharacterized protein</fullName>
    </submittedName>
</protein>
<gene>
    <name evidence="1" type="ORF">NBRC111893_2504</name>
</gene>